<feature type="signal peptide" evidence="2">
    <location>
        <begin position="1"/>
        <end position="21"/>
    </location>
</feature>
<comment type="caution">
    <text evidence="3">The sequence shown here is derived from an EMBL/GenBank/DDBJ whole genome shotgun (WGS) entry which is preliminary data.</text>
</comment>
<feature type="compositionally biased region" description="Basic residues" evidence="1">
    <location>
        <begin position="69"/>
        <end position="89"/>
    </location>
</feature>
<dbReference type="Proteomes" id="UP000436088">
    <property type="component" value="Unassembled WGS sequence"/>
</dbReference>
<name>A0A6A3AJD6_HIBSY</name>
<sequence length="89" mass="10235">MEAKLGIHVLSIFSMFFVALSNNMTVIPEQLTFGHPLCRSQIALVNFACAMVPILPIPPPSPVDGNERRSHRHKHRSRNRHRHRIHETH</sequence>
<gene>
    <name evidence="3" type="ORF">F3Y22_tig00110465pilonHSYRG00018</name>
</gene>
<evidence type="ECO:0000256" key="2">
    <source>
        <dbReference type="SAM" id="SignalP"/>
    </source>
</evidence>
<accession>A0A6A3AJD6</accession>
<protein>
    <recommendedName>
        <fullName evidence="5">Secreted protein</fullName>
    </recommendedName>
</protein>
<dbReference type="AlphaFoldDB" id="A0A6A3AJD6"/>
<evidence type="ECO:0008006" key="5">
    <source>
        <dbReference type="Google" id="ProtNLM"/>
    </source>
</evidence>
<dbReference type="EMBL" id="VEPZ02000997">
    <property type="protein sequence ID" value="KAE8703727.1"/>
    <property type="molecule type" value="Genomic_DNA"/>
</dbReference>
<evidence type="ECO:0000313" key="3">
    <source>
        <dbReference type="EMBL" id="KAE8703727.1"/>
    </source>
</evidence>
<keyword evidence="4" id="KW-1185">Reference proteome</keyword>
<evidence type="ECO:0000313" key="4">
    <source>
        <dbReference type="Proteomes" id="UP000436088"/>
    </source>
</evidence>
<proteinExistence type="predicted"/>
<feature type="chain" id="PRO_5025384745" description="Secreted protein" evidence="2">
    <location>
        <begin position="22"/>
        <end position="89"/>
    </location>
</feature>
<reference evidence="3" key="1">
    <citation type="submission" date="2019-09" db="EMBL/GenBank/DDBJ databases">
        <title>Draft genome information of white flower Hibiscus syriacus.</title>
        <authorList>
            <person name="Kim Y.-M."/>
        </authorList>
    </citation>
    <scope>NUCLEOTIDE SEQUENCE [LARGE SCALE GENOMIC DNA]</scope>
    <source>
        <strain evidence="3">YM2019G1</strain>
    </source>
</reference>
<feature type="region of interest" description="Disordered" evidence="1">
    <location>
        <begin position="57"/>
        <end position="89"/>
    </location>
</feature>
<evidence type="ECO:0000256" key="1">
    <source>
        <dbReference type="SAM" id="MobiDB-lite"/>
    </source>
</evidence>
<keyword evidence="2" id="KW-0732">Signal</keyword>
<organism evidence="3 4">
    <name type="scientific">Hibiscus syriacus</name>
    <name type="common">Rose of Sharon</name>
    <dbReference type="NCBI Taxonomy" id="106335"/>
    <lineage>
        <taxon>Eukaryota</taxon>
        <taxon>Viridiplantae</taxon>
        <taxon>Streptophyta</taxon>
        <taxon>Embryophyta</taxon>
        <taxon>Tracheophyta</taxon>
        <taxon>Spermatophyta</taxon>
        <taxon>Magnoliopsida</taxon>
        <taxon>eudicotyledons</taxon>
        <taxon>Gunneridae</taxon>
        <taxon>Pentapetalae</taxon>
        <taxon>rosids</taxon>
        <taxon>malvids</taxon>
        <taxon>Malvales</taxon>
        <taxon>Malvaceae</taxon>
        <taxon>Malvoideae</taxon>
        <taxon>Hibiscus</taxon>
    </lineage>
</organism>